<dbReference type="PROSITE" id="PS51755">
    <property type="entry name" value="OMPR_PHOB"/>
    <property type="match status" value="1"/>
</dbReference>
<dbReference type="SMART" id="SM00862">
    <property type="entry name" value="Trans_reg_C"/>
    <property type="match status" value="1"/>
</dbReference>
<evidence type="ECO:0000256" key="3">
    <source>
        <dbReference type="ARBA" id="ARBA00023125"/>
    </source>
</evidence>
<evidence type="ECO:0000313" key="9">
    <source>
        <dbReference type="Proteomes" id="UP001059209"/>
    </source>
</evidence>
<dbReference type="Gene3D" id="3.40.50.2300">
    <property type="match status" value="1"/>
</dbReference>
<dbReference type="Gene3D" id="6.10.250.690">
    <property type="match status" value="1"/>
</dbReference>
<dbReference type="InterPro" id="IPR001867">
    <property type="entry name" value="OmpR/PhoB-type_DNA-bd"/>
</dbReference>
<evidence type="ECO:0000256" key="2">
    <source>
        <dbReference type="ARBA" id="ARBA00023012"/>
    </source>
</evidence>
<evidence type="ECO:0000313" key="8">
    <source>
        <dbReference type="EMBL" id="UWX54243.1"/>
    </source>
</evidence>
<sequence>MKRVLIIEDDIEIVHLLEIHLKDLQCEVISSQKGDEGLRIALENEFSLIILDIMLPEMDGIEICQKLRAKNVETPIIMLTSKSEEIDKVLGLEIGADDYLTKPFSVREFIARVKAIFRRQKMTAQYSEKEGFEKVSQFGNLTINIETRKIIINGQRVDLSPKEFELLILLSSNPGKSYDRKKLLNLVWGYDFDGYEHTVNSHINRLRSKIEPRYG</sequence>
<evidence type="ECO:0000259" key="7">
    <source>
        <dbReference type="PROSITE" id="PS51755"/>
    </source>
</evidence>
<evidence type="ECO:0000256" key="4">
    <source>
        <dbReference type="PROSITE-ProRule" id="PRU00169"/>
    </source>
</evidence>
<dbReference type="InterPro" id="IPR001789">
    <property type="entry name" value="Sig_transdc_resp-reg_receiver"/>
</dbReference>
<name>A0ABY5Y5V4_9FLAO</name>
<dbReference type="SUPFAM" id="SSF46894">
    <property type="entry name" value="C-terminal effector domain of the bipartite response regulators"/>
    <property type="match status" value="1"/>
</dbReference>
<keyword evidence="9" id="KW-1185">Reference proteome</keyword>
<dbReference type="InterPro" id="IPR036388">
    <property type="entry name" value="WH-like_DNA-bd_sf"/>
</dbReference>
<feature type="domain" description="Response regulatory" evidence="6">
    <location>
        <begin position="3"/>
        <end position="117"/>
    </location>
</feature>
<dbReference type="InterPro" id="IPR039420">
    <property type="entry name" value="WalR-like"/>
</dbReference>
<dbReference type="PANTHER" id="PTHR48111">
    <property type="entry name" value="REGULATOR OF RPOS"/>
    <property type="match status" value="1"/>
</dbReference>
<reference evidence="8" key="1">
    <citation type="submission" date="2022-09" db="EMBL/GenBank/DDBJ databases">
        <title>Maribacter litopenaei sp. nov., isolated from the intestinal tract of the Pacific White Shrimp, Litopenaeus vannamei.</title>
        <authorList>
            <person name="Kim S.Y."/>
            <person name="Hwang C.Y."/>
        </authorList>
    </citation>
    <scope>NUCLEOTIDE SEQUENCE</scope>
    <source>
        <strain evidence="8">HL-LV01</strain>
    </source>
</reference>
<keyword evidence="2" id="KW-0902">Two-component regulatory system</keyword>
<dbReference type="PROSITE" id="PS50110">
    <property type="entry name" value="RESPONSE_REGULATORY"/>
    <property type="match status" value="1"/>
</dbReference>
<dbReference type="EMBL" id="CP104205">
    <property type="protein sequence ID" value="UWX54243.1"/>
    <property type="molecule type" value="Genomic_DNA"/>
</dbReference>
<feature type="DNA-binding region" description="OmpR/PhoB-type" evidence="5">
    <location>
        <begin position="133"/>
        <end position="215"/>
    </location>
</feature>
<dbReference type="SMART" id="SM00448">
    <property type="entry name" value="REC"/>
    <property type="match status" value="1"/>
</dbReference>
<accession>A0ABY5Y5V4</accession>
<dbReference type="InterPro" id="IPR011006">
    <property type="entry name" value="CheY-like_superfamily"/>
</dbReference>
<evidence type="ECO:0000256" key="1">
    <source>
        <dbReference type="ARBA" id="ARBA00022553"/>
    </source>
</evidence>
<dbReference type="Pfam" id="PF00486">
    <property type="entry name" value="Trans_reg_C"/>
    <property type="match status" value="1"/>
</dbReference>
<keyword evidence="3 5" id="KW-0238">DNA-binding</keyword>
<dbReference type="CDD" id="cd17574">
    <property type="entry name" value="REC_OmpR"/>
    <property type="match status" value="1"/>
</dbReference>
<dbReference type="Pfam" id="PF00072">
    <property type="entry name" value="Response_reg"/>
    <property type="match status" value="1"/>
</dbReference>
<dbReference type="Gene3D" id="1.10.10.10">
    <property type="entry name" value="Winged helix-like DNA-binding domain superfamily/Winged helix DNA-binding domain"/>
    <property type="match status" value="1"/>
</dbReference>
<feature type="domain" description="OmpR/PhoB-type" evidence="7">
    <location>
        <begin position="133"/>
        <end position="215"/>
    </location>
</feature>
<dbReference type="Proteomes" id="UP001059209">
    <property type="component" value="Chromosome"/>
</dbReference>
<dbReference type="SUPFAM" id="SSF52172">
    <property type="entry name" value="CheY-like"/>
    <property type="match status" value="1"/>
</dbReference>
<feature type="modified residue" description="4-aspartylphosphate" evidence="4">
    <location>
        <position position="52"/>
    </location>
</feature>
<dbReference type="PANTHER" id="PTHR48111:SF40">
    <property type="entry name" value="PHOSPHATE REGULON TRANSCRIPTIONAL REGULATORY PROTEIN PHOB"/>
    <property type="match status" value="1"/>
</dbReference>
<dbReference type="CDD" id="cd00383">
    <property type="entry name" value="trans_reg_C"/>
    <property type="match status" value="1"/>
</dbReference>
<gene>
    <name evidence="8" type="ORF">NYZ99_14940</name>
</gene>
<evidence type="ECO:0000256" key="5">
    <source>
        <dbReference type="PROSITE-ProRule" id="PRU01091"/>
    </source>
</evidence>
<proteinExistence type="predicted"/>
<dbReference type="InterPro" id="IPR016032">
    <property type="entry name" value="Sig_transdc_resp-reg_C-effctor"/>
</dbReference>
<evidence type="ECO:0000259" key="6">
    <source>
        <dbReference type="PROSITE" id="PS50110"/>
    </source>
</evidence>
<keyword evidence="1 4" id="KW-0597">Phosphoprotein</keyword>
<organism evidence="8 9">
    <name type="scientific">Maribacter litopenaei</name>
    <dbReference type="NCBI Taxonomy" id="2976127"/>
    <lineage>
        <taxon>Bacteria</taxon>
        <taxon>Pseudomonadati</taxon>
        <taxon>Bacteroidota</taxon>
        <taxon>Flavobacteriia</taxon>
        <taxon>Flavobacteriales</taxon>
        <taxon>Flavobacteriaceae</taxon>
        <taxon>Maribacter</taxon>
    </lineage>
</organism>
<dbReference type="RefSeq" id="WP_260572023.1">
    <property type="nucleotide sequence ID" value="NZ_CP104205.1"/>
</dbReference>
<protein>
    <submittedName>
        <fullName evidence="8">Response regulator transcription factor</fullName>
    </submittedName>
</protein>